<keyword evidence="1" id="KW-0812">Transmembrane</keyword>
<dbReference type="Proteomes" id="UP000276215">
    <property type="component" value="Unassembled WGS sequence"/>
</dbReference>
<keyword evidence="3" id="KW-1185">Reference proteome</keyword>
<organism evidence="2 3">
    <name type="scientific">Choiromyces venosus 120613-1</name>
    <dbReference type="NCBI Taxonomy" id="1336337"/>
    <lineage>
        <taxon>Eukaryota</taxon>
        <taxon>Fungi</taxon>
        <taxon>Dikarya</taxon>
        <taxon>Ascomycota</taxon>
        <taxon>Pezizomycotina</taxon>
        <taxon>Pezizomycetes</taxon>
        <taxon>Pezizales</taxon>
        <taxon>Tuberaceae</taxon>
        <taxon>Choiromyces</taxon>
    </lineage>
</organism>
<evidence type="ECO:0000313" key="2">
    <source>
        <dbReference type="EMBL" id="RPA93998.1"/>
    </source>
</evidence>
<proteinExistence type="predicted"/>
<keyword evidence="1" id="KW-1133">Transmembrane helix</keyword>
<accession>A0A3N4JAH9</accession>
<evidence type="ECO:0000256" key="1">
    <source>
        <dbReference type="SAM" id="Phobius"/>
    </source>
</evidence>
<sequence length="84" mass="9296">MSSTILPKIISMSRKKYSEPKSISKLPCYLHLMCSSNWSDLSNNNFLITINLNNCYIAVLVLLSLGVGTGHIQHSQSSHLSKMG</sequence>
<dbReference type="EMBL" id="ML120444">
    <property type="protein sequence ID" value="RPA93998.1"/>
    <property type="molecule type" value="Genomic_DNA"/>
</dbReference>
<reference evidence="2 3" key="1">
    <citation type="journal article" date="2018" name="Nat. Ecol. Evol.">
        <title>Pezizomycetes genomes reveal the molecular basis of ectomycorrhizal truffle lifestyle.</title>
        <authorList>
            <person name="Murat C."/>
            <person name="Payen T."/>
            <person name="Noel B."/>
            <person name="Kuo A."/>
            <person name="Morin E."/>
            <person name="Chen J."/>
            <person name="Kohler A."/>
            <person name="Krizsan K."/>
            <person name="Balestrini R."/>
            <person name="Da Silva C."/>
            <person name="Montanini B."/>
            <person name="Hainaut M."/>
            <person name="Levati E."/>
            <person name="Barry K.W."/>
            <person name="Belfiori B."/>
            <person name="Cichocki N."/>
            <person name="Clum A."/>
            <person name="Dockter R.B."/>
            <person name="Fauchery L."/>
            <person name="Guy J."/>
            <person name="Iotti M."/>
            <person name="Le Tacon F."/>
            <person name="Lindquist E.A."/>
            <person name="Lipzen A."/>
            <person name="Malagnac F."/>
            <person name="Mello A."/>
            <person name="Molinier V."/>
            <person name="Miyauchi S."/>
            <person name="Poulain J."/>
            <person name="Riccioni C."/>
            <person name="Rubini A."/>
            <person name="Sitrit Y."/>
            <person name="Splivallo R."/>
            <person name="Traeger S."/>
            <person name="Wang M."/>
            <person name="Zifcakova L."/>
            <person name="Wipf D."/>
            <person name="Zambonelli A."/>
            <person name="Paolocci F."/>
            <person name="Nowrousian M."/>
            <person name="Ottonello S."/>
            <person name="Baldrian P."/>
            <person name="Spatafora J.W."/>
            <person name="Henrissat B."/>
            <person name="Nagy L.G."/>
            <person name="Aury J.M."/>
            <person name="Wincker P."/>
            <person name="Grigoriev I.V."/>
            <person name="Bonfante P."/>
            <person name="Martin F.M."/>
        </authorList>
    </citation>
    <scope>NUCLEOTIDE SEQUENCE [LARGE SCALE GENOMIC DNA]</scope>
    <source>
        <strain evidence="2 3">120613-1</strain>
    </source>
</reference>
<dbReference type="AlphaFoldDB" id="A0A3N4JAH9"/>
<keyword evidence="1" id="KW-0472">Membrane</keyword>
<name>A0A3N4JAH9_9PEZI</name>
<feature type="transmembrane region" description="Helical" evidence="1">
    <location>
        <begin position="46"/>
        <end position="67"/>
    </location>
</feature>
<evidence type="ECO:0000313" key="3">
    <source>
        <dbReference type="Proteomes" id="UP000276215"/>
    </source>
</evidence>
<gene>
    <name evidence="2" type="ORF">L873DRAFT_1490350</name>
</gene>
<protein>
    <submittedName>
        <fullName evidence="2">Uncharacterized protein</fullName>
    </submittedName>
</protein>